<dbReference type="RefSeq" id="WP_377502190.1">
    <property type="nucleotide sequence ID" value="NZ_JBHULU010000001.1"/>
</dbReference>
<gene>
    <name evidence="2" type="ORF">ACFSRY_00475</name>
</gene>
<evidence type="ECO:0000259" key="1">
    <source>
        <dbReference type="Pfam" id="PF14292"/>
    </source>
</evidence>
<dbReference type="Pfam" id="PF14292">
    <property type="entry name" value="SusE"/>
    <property type="match status" value="1"/>
</dbReference>
<organism evidence="2 3">
    <name type="scientific">Pontibacter locisalis</name>
    <dbReference type="NCBI Taxonomy" id="1719035"/>
    <lineage>
        <taxon>Bacteria</taxon>
        <taxon>Pseudomonadati</taxon>
        <taxon>Bacteroidota</taxon>
        <taxon>Cytophagia</taxon>
        <taxon>Cytophagales</taxon>
        <taxon>Hymenobacteraceae</taxon>
        <taxon>Pontibacter</taxon>
    </lineage>
</organism>
<sequence>MKNWLNKSFIFLFASLALMSCEKDEDMVFVSEGTAPALTVSANSVVLEEDNADNNALKLTWTPADFGYQAAVNYVLEMDMKGNNFAAPVTAELGTDTEETFTVAQLNTLVNRLDIKAFNPNEIDMRVRASISPKIESPVSAVKTLTITPYLTEPPYATLYMVGDATDAGWNNGDAIAMLRDPNDLFKFTYTGKLKPGYFKFLGKRGGWAPMFGAGANNTLVFRETEADPDPASIQIQTEGYKTVTVDLRNNTYSITDYDASTKPVYNSIGIIGSFKPDATTDVWSKIVPMNKSSFNPHYWTVEYTFADDVEMKFRIASGWDSNWGAPAGEQEKLFNKAGGDNIIIPAGTYFIVFNDLTANYLFIKKN</sequence>
<evidence type="ECO:0000313" key="3">
    <source>
        <dbReference type="Proteomes" id="UP001597544"/>
    </source>
</evidence>
<reference evidence="3" key="1">
    <citation type="journal article" date="2019" name="Int. J. Syst. Evol. Microbiol.">
        <title>The Global Catalogue of Microorganisms (GCM) 10K type strain sequencing project: providing services to taxonomists for standard genome sequencing and annotation.</title>
        <authorList>
            <consortium name="The Broad Institute Genomics Platform"/>
            <consortium name="The Broad Institute Genome Sequencing Center for Infectious Disease"/>
            <person name="Wu L."/>
            <person name="Ma J."/>
        </authorList>
    </citation>
    <scope>NUCLEOTIDE SEQUENCE [LARGE SCALE GENOMIC DNA]</scope>
    <source>
        <strain evidence="3">KCTC 42498</strain>
    </source>
</reference>
<dbReference type="InterPro" id="IPR025970">
    <property type="entry name" value="SusE"/>
</dbReference>
<accession>A0ABW5IG18</accession>
<dbReference type="EMBL" id="JBHULU010000001">
    <property type="protein sequence ID" value="MFD2512323.1"/>
    <property type="molecule type" value="Genomic_DNA"/>
</dbReference>
<dbReference type="Gene3D" id="2.60.40.3620">
    <property type="match status" value="2"/>
</dbReference>
<proteinExistence type="predicted"/>
<name>A0ABW5IG18_9BACT</name>
<dbReference type="PROSITE" id="PS51257">
    <property type="entry name" value="PROKAR_LIPOPROTEIN"/>
    <property type="match status" value="1"/>
</dbReference>
<keyword evidence="3" id="KW-1185">Reference proteome</keyword>
<feature type="domain" description="SusE outer membrane protein" evidence="1">
    <location>
        <begin position="23"/>
        <end position="128"/>
    </location>
</feature>
<protein>
    <submittedName>
        <fullName evidence="2">SusE domain-containing protein</fullName>
    </submittedName>
</protein>
<dbReference type="Proteomes" id="UP001597544">
    <property type="component" value="Unassembled WGS sequence"/>
</dbReference>
<evidence type="ECO:0000313" key="2">
    <source>
        <dbReference type="EMBL" id="MFD2512323.1"/>
    </source>
</evidence>
<comment type="caution">
    <text evidence="2">The sequence shown here is derived from an EMBL/GenBank/DDBJ whole genome shotgun (WGS) entry which is preliminary data.</text>
</comment>